<keyword evidence="3 10" id="KW-0479">Metal-binding</keyword>
<dbReference type="Proteomes" id="UP000070589">
    <property type="component" value="Unassembled WGS sequence"/>
</dbReference>
<dbReference type="PROSITE" id="PS00782">
    <property type="entry name" value="TFIIB"/>
    <property type="match status" value="1"/>
</dbReference>
<protein>
    <recommendedName>
        <fullName evidence="2 10">Transcription initiation factor IIB</fullName>
        <shortName evidence="10">TFIIB</shortName>
    </recommendedName>
</protein>
<keyword evidence="5 11" id="KW-0863">Zinc-finger</keyword>
<sequence>MIDAKTKNRTSLVNKEDLEVKCPRCKDSSIVRDYNQNTIICGNCGQILREDIKDRGPEWRAYNQQEKNERTRGGPPTSETIHDKGLSTQIDWKDRDSRGKSLSPNQRAKIRRLRKWQKKQKFSEQKDRNLSTALSEIERMSSQLGLPRNVRAIAARIYREAIAEDLIRGHSIESISTAILYLACRKTQMPRTLEEIAEVSYVDKKEIGKNYRYVTRKLDIHIPPVDPVNYVARFGSELKLSGETKTKAIELIKKAKEKKLTSGKGPAGTAAGAIYIASKLCGENKTQKEVAETSGVTAVTLRNRYQELIEELDIDLDK</sequence>
<feature type="binding site" evidence="10">
    <location>
        <position position="44"/>
    </location>
    <ligand>
        <name>Zn(2+)</name>
        <dbReference type="ChEBI" id="CHEBI:29105"/>
    </ligand>
</feature>
<evidence type="ECO:0000256" key="1">
    <source>
        <dbReference type="ARBA" id="ARBA00010857"/>
    </source>
</evidence>
<dbReference type="Gene3D" id="1.10.472.170">
    <property type="match status" value="1"/>
</dbReference>
<dbReference type="PANTHER" id="PTHR11618:SF13">
    <property type="entry name" value="TRANSCRIPTION INITIATION FACTOR IIB"/>
    <property type="match status" value="1"/>
</dbReference>
<feature type="repeat" description="2" evidence="10">
    <location>
        <begin position="229"/>
        <end position="310"/>
    </location>
</feature>
<dbReference type="PANTHER" id="PTHR11618">
    <property type="entry name" value="TRANSCRIPTION INITIATION FACTOR IIB-RELATED"/>
    <property type="match status" value="1"/>
</dbReference>
<evidence type="ECO:0000256" key="9">
    <source>
        <dbReference type="ARBA" id="ARBA00053882"/>
    </source>
</evidence>
<evidence type="ECO:0000256" key="3">
    <source>
        <dbReference type="ARBA" id="ARBA00022723"/>
    </source>
</evidence>
<evidence type="ECO:0000256" key="6">
    <source>
        <dbReference type="ARBA" id="ARBA00022833"/>
    </source>
</evidence>
<dbReference type="InterPro" id="IPR013763">
    <property type="entry name" value="Cyclin-like_dom"/>
</dbReference>
<dbReference type="SUPFAM" id="SSF57783">
    <property type="entry name" value="Zinc beta-ribbon"/>
    <property type="match status" value="1"/>
</dbReference>
<gene>
    <name evidence="10 14" type="primary">tfb</name>
    <name evidence="14" type="ORF">AKJ62_02975</name>
</gene>
<dbReference type="InterPro" id="IPR013137">
    <property type="entry name" value="Znf_TFIIB"/>
</dbReference>
<dbReference type="Gene3D" id="1.10.472.10">
    <property type="entry name" value="Cyclin-like"/>
    <property type="match status" value="1"/>
</dbReference>
<evidence type="ECO:0000256" key="4">
    <source>
        <dbReference type="ARBA" id="ARBA00022737"/>
    </source>
</evidence>
<evidence type="ECO:0000313" key="15">
    <source>
        <dbReference type="Proteomes" id="UP000070589"/>
    </source>
</evidence>
<dbReference type="AlphaFoldDB" id="A0A133U5P9"/>
<feature type="binding site" evidence="10">
    <location>
        <position position="41"/>
    </location>
    <ligand>
        <name>Zn(2+)</name>
        <dbReference type="ChEBI" id="CHEBI:29105"/>
    </ligand>
</feature>
<dbReference type="InterPro" id="IPR023484">
    <property type="entry name" value="TFIIB_arc"/>
</dbReference>
<accession>A0A133U5P9</accession>
<keyword evidence="8 10" id="KW-0804">Transcription</keyword>
<dbReference type="SUPFAM" id="SSF47954">
    <property type="entry name" value="Cyclin-like"/>
    <property type="match status" value="2"/>
</dbReference>
<dbReference type="CDD" id="cd20550">
    <property type="entry name" value="CYCLIN_TFIIB_archaea_like_rpt2"/>
    <property type="match status" value="1"/>
</dbReference>
<comment type="caution">
    <text evidence="14">The sequence shown here is derived from an EMBL/GenBank/DDBJ whole genome shotgun (WGS) entry which is preliminary data.</text>
</comment>
<evidence type="ECO:0000259" key="13">
    <source>
        <dbReference type="PROSITE" id="PS51134"/>
    </source>
</evidence>
<reference evidence="14 15" key="1">
    <citation type="journal article" date="2016" name="Sci. Rep.">
        <title>Metabolic traits of an uncultured archaeal lineage -MSBL1- from brine pools of the Red Sea.</title>
        <authorList>
            <person name="Mwirichia R."/>
            <person name="Alam I."/>
            <person name="Rashid M."/>
            <person name="Vinu M."/>
            <person name="Ba-Alawi W."/>
            <person name="Anthony Kamau A."/>
            <person name="Kamanda Ngugi D."/>
            <person name="Goker M."/>
            <person name="Klenk H.P."/>
            <person name="Bajic V."/>
            <person name="Stingl U."/>
        </authorList>
    </citation>
    <scope>NUCLEOTIDE SEQUENCE [LARGE SCALE GENOMIC DNA]</scope>
    <source>
        <strain evidence="14">SCGC-AAA259D14</strain>
    </source>
</reference>
<dbReference type="InterPro" id="IPR023486">
    <property type="entry name" value="TFIIB_CS"/>
</dbReference>
<keyword evidence="14" id="KW-0396">Initiation factor</keyword>
<evidence type="ECO:0000256" key="10">
    <source>
        <dbReference type="HAMAP-Rule" id="MF_00383"/>
    </source>
</evidence>
<dbReference type="GO" id="GO:0003700">
    <property type="term" value="F:DNA-binding transcription factor activity"/>
    <property type="evidence" value="ECO:0007669"/>
    <property type="project" value="UniProtKB-UniRule"/>
</dbReference>
<dbReference type="NCBIfam" id="NF001658">
    <property type="entry name" value="PRK00423.1"/>
    <property type="match status" value="1"/>
</dbReference>
<dbReference type="FunFam" id="1.10.472.10:FF:000023">
    <property type="entry name" value="Transcription initiation factor IIB"/>
    <property type="match status" value="1"/>
</dbReference>
<evidence type="ECO:0000256" key="8">
    <source>
        <dbReference type="ARBA" id="ARBA00023163"/>
    </source>
</evidence>
<dbReference type="PRINTS" id="PR00685">
    <property type="entry name" value="TIFACTORIIB"/>
</dbReference>
<keyword evidence="7 10" id="KW-0805">Transcription regulation</keyword>
<evidence type="ECO:0000256" key="12">
    <source>
        <dbReference type="SAM" id="MobiDB-lite"/>
    </source>
</evidence>
<dbReference type="HAMAP" id="MF_00383">
    <property type="entry name" value="TF2B_arch"/>
    <property type="match status" value="1"/>
</dbReference>
<dbReference type="InterPro" id="IPR013150">
    <property type="entry name" value="TFIIB_cyclin"/>
</dbReference>
<evidence type="ECO:0000313" key="14">
    <source>
        <dbReference type="EMBL" id="KXA89513.1"/>
    </source>
</evidence>
<keyword evidence="14" id="KW-0648">Protein biosynthesis</keyword>
<evidence type="ECO:0000256" key="11">
    <source>
        <dbReference type="PROSITE-ProRule" id="PRU00469"/>
    </source>
</evidence>
<dbReference type="GO" id="GO:0070897">
    <property type="term" value="P:transcription preinitiation complex assembly"/>
    <property type="evidence" value="ECO:0007669"/>
    <property type="project" value="InterPro"/>
</dbReference>
<name>A0A133U5P9_9EURY</name>
<keyword evidence="15" id="KW-1185">Reference proteome</keyword>
<dbReference type="Pfam" id="PF08271">
    <property type="entry name" value="Zn_Ribbon_TF"/>
    <property type="match status" value="1"/>
</dbReference>
<dbReference type="FunFam" id="1.10.472.170:FF:000001">
    <property type="entry name" value="Transcription initiation factor IIB"/>
    <property type="match status" value="1"/>
</dbReference>
<dbReference type="InterPro" id="IPR000812">
    <property type="entry name" value="TFIIB"/>
</dbReference>
<feature type="binding site" evidence="10">
    <location>
        <position position="25"/>
    </location>
    <ligand>
        <name>Zn(2+)</name>
        <dbReference type="ChEBI" id="CHEBI:29105"/>
    </ligand>
</feature>
<organism evidence="14 15">
    <name type="scientific">candidate division MSBL1 archaeon SCGC-AAA259D14</name>
    <dbReference type="NCBI Taxonomy" id="1698261"/>
    <lineage>
        <taxon>Archaea</taxon>
        <taxon>Methanobacteriati</taxon>
        <taxon>Methanobacteriota</taxon>
        <taxon>candidate division MSBL1</taxon>
    </lineage>
</organism>
<keyword evidence="4 10" id="KW-0677">Repeat</keyword>
<comment type="function">
    <text evidence="9 10">Stabilizes TBP binding to an archaeal box-A promoter. Also responsible for recruiting RNA polymerase II to the pre-initiation complex (DNA-TBP-TFIIB).</text>
</comment>
<feature type="compositionally biased region" description="Basic and acidic residues" evidence="12">
    <location>
        <begin position="80"/>
        <end position="99"/>
    </location>
</feature>
<comment type="similarity">
    <text evidence="1 10">Belongs to the TFIIB family.</text>
</comment>
<dbReference type="Pfam" id="PF00382">
    <property type="entry name" value="TFIIB"/>
    <property type="match status" value="2"/>
</dbReference>
<proteinExistence type="inferred from homology"/>
<dbReference type="InterPro" id="IPR036915">
    <property type="entry name" value="Cyclin-like_sf"/>
</dbReference>
<dbReference type="GO" id="GO:0008270">
    <property type="term" value="F:zinc ion binding"/>
    <property type="evidence" value="ECO:0007669"/>
    <property type="project" value="UniProtKB-UniRule"/>
</dbReference>
<dbReference type="PROSITE" id="PS51134">
    <property type="entry name" value="ZF_TFIIB"/>
    <property type="match status" value="1"/>
</dbReference>
<feature type="region of interest" description="Disordered" evidence="12">
    <location>
        <begin position="62"/>
        <end position="106"/>
    </location>
</feature>
<feature type="binding site" evidence="10">
    <location>
        <position position="22"/>
    </location>
    <ligand>
        <name>Zn(2+)</name>
        <dbReference type="ChEBI" id="CHEBI:29105"/>
    </ligand>
</feature>
<dbReference type="GO" id="GO:0017025">
    <property type="term" value="F:TBP-class protein binding"/>
    <property type="evidence" value="ECO:0007669"/>
    <property type="project" value="InterPro"/>
</dbReference>
<dbReference type="GO" id="GO:0003743">
    <property type="term" value="F:translation initiation factor activity"/>
    <property type="evidence" value="ECO:0007669"/>
    <property type="project" value="UniProtKB-KW"/>
</dbReference>
<dbReference type="CDD" id="cd20549">
    <property type="entry name" value="CYCLIN_TFIIB_archaea_like_rpt1"/>
    <property type="match status" value="1"/>
</dbReference>
<dbReference type="GO" id="GO:0097550">
    <property type="term" value="C:transcription preinitiation complex"/>
    <property type="evidence" value="ECO:0007669"/>
    <property type="project" value="TreeGrafter"/>
</dbReference>
<dbReference type="EMBL" id="LHXL01000034">
    <property type="protein sequence ID" value="KXA89513.1"/>
    <property type="molecule type" value="Genomic_DNA"/>
</dbReference>
<feature type="repeat" description="1" evidence="10">
    <location>
        <begin position="135"/>
        <end position="218"/>
    </location>
</feature>
<evidence type="ECO:0000256" key="5">
    <source>
        <dbReference type="ARBA" id="ARBA00022771"/>
    </source>
</evidence>
<keyword evidence="6 10" id="KW-0862">Zinc</keyword>
<evidence type="ECO:0000256" key="2">
    <source>
        <dbReference type="ARBA" id="ARBA00013932"/>
    </source>
</evidence>
<feature type="domain" description="TFIIB-type" evidence="13">
    <location>
        <begin position="18"/>
        <end position="49"/>
    </location>
</feature>
<dbReference type="SMART" id="SM00385">
    <property type="entry name" value="CYCLIN"/>
    <property type="match status" value="2"/>
</dbReference>
<evidence type="ECO:0000256" key="7">
    <source>
        <dbReference type="ARBA" id="ARBA00023015"/>
    </source>
</evidence>